<proteinExistence type="predicted"/>
<evidence type="ECO:0000313" key="2">
    <source>
        <dbReference type="EMBL" id="ROR81958.1"/>
    </source>
</evidence>
<evidence type="ECO:0000256" key="1">
    <source>
        <dbReference type="SAM" id="MobiDB-lite"/>
    </source>
</evidence>
<sequence>MRNGVVYADGRRSMTRMNEQTKTSDTEDRQCTVCGHPLAEHTFDRSSGHDHFMTCPTGERLPDPAQSAVPVNEFGMPLWDQDPDRPAPSA</sequence>
<feature type="region of interest" description="Disordered" evidence="1">
    <location>
        <begin position="1"/>
        <end position="28"/>
    </location>
</feature>
<dbReference type="EMBL" id="RKHL01000001">
    <property type="protein sequence ID" value="ROR81958.1"/>
    <property type="molecule type" value="Genomic_DNA"/>
</dbReference>
<keyword evidence="3" id="KW-1185">Reference proteome</keyword>
<gene>
    <name evidence="2" type="ORF">EDD42_2040</name>
</gene>
<dbReference type="AlphaFoldDB" id="A0A3N2C366"/>
<organism evidence="2 3">
    <name type="scientific">Plantibacter flavus</name>
    <dbReference type="NCBI Taxonomy" id="150123"/>
    <lineage>
        <taxon>Bacteria</taxon>
        <taxon>Bacillati</taxon>
        <taxon>Actinomycetota</taxon>
        <taxon>Actinomycetes</taxon>
        <taxon>Micrococcales</taxon>
        <taxon>Microbacteriaceae</taxon>
        <taxon>Plantibacter</taxon>
    </lineage>
</organism>
<dbReference type="Proteomes" id="UP000266915">
    <property type="component" value="Unassembled WGS sequence"/>
</dbReference>
<name>A0A3N2C366_9MICO</name>
<evidence type="ECO:0000313" key="3">
    <source>
        <dbReference type="Proteomes" id="UP000266915"/>
    </source>
</evidence>
<accession>A0A3N2C366</accession>
<feature type="region of interest" description="Disordered" evidence="1">
    <location>
        <begin position="57"/>
        <end position="90"/>
    </location>
</feature>
<protein>
    <submittedName>
        <fullName evidence="2">Uncharacterized protein</fullName>
    </submittedName>
</protein>
<comment type="caution">
    <text evidence="2">The sequence shown here is derived from an EMBL/GenBank/DDBJ whole genome shotgun (WGS) entry which is preliminary data.</text>
</comment>
<reference evidence="2 3" key="1">
    <citation type="submission" date="2018-11" db="EMBL/GenBank/DDBJ databases">
        <title>Sequencing the genomes of 1000 actinobacteria strains.</title>
        <authorList>
            <person name="Klenk H.-P."/>
        </authorList>
    </citation>
    <scope>NUCLEOTIDE SEQUENCE [LARGE SCALE GENOMIC DNA]</scope>
    <source>
        <strain evidence="2 3">DSM 14012</strain>
    </source>
</reference>